<dbReference type="OrthoDB" id="9984327at2"/>
<sequence>MTTQILAAVNPFSFVQSTAVQVVITCVSVVFAVGAVVTVKSMMSRHGGIGAAVASALGVILVACIVGAGWGAYSLLGGWLNSQGVRTVQVVPPGGGTPYGS</sequence>
<protein>
    <submittedName>
        <fullName evidence="2">Uncharacterized protein</fullName>
    </submittedName>
</protein>
<keyword evidence="1" id="KW-0812">Transmembrane</keyword>
<keyword evidence="1" id="KW-0472">Membrane</keyword>
<feature type="transmembrane region" description="Helical" evidence="1">
    <location>
        <begin position="51"/>
        <end position="73"/>
    </location>
</feature>
<keyword evidence="3" id="KW-1185">Reference proteome</keyword>
<dbReference type="EMBL" id="CACSIP010000025">
    <property type="protein sequence ID" value="CAA0126525.1"/>
    <property type="molecule type" value="Genomic_DNA"/>
</dbReference>
<keyword evidence="1" id="KW-1133">Transmembrane helix</keyword>
<reference evidence="2 3" key="1">
    <citation type="submission" date="2019-11" db="EMBL/GenBank/DDBJ databases">
        <authorList>
            <person name="Holert J."/>
        </authorList>
    </citation>
    <scope>NUCLEOTIDE SEQUENCE [LARGE SCALE GENOMIC DNA]</scope>
    <source>
        <strain evidence="2">BC8_1</strain>
    </source>
</reference>
<dbReference type="AlphaFoldDB" id="A0A5S9R2F7"/>
<name>A0A5S9R2F7_MYCVN</name>
<gene>
    <name evidence="2" type="ORF">AELLOGFF_04833</name>
</gene>
<evidence type="ECO:0000313" key="2">
    <source>
        <dbReference type="EMBL" id="CAA0126525.1"/>
    </source>
</evidence>
<dbReference type="RefSeq" id="WP_159232438.1">
    <property type="nucleotide sequence ID" value="NZ_CACSIP010000025.1"/>
</dbReference>
<evidence type="ECO:0000313" key="3">
    <source>
        <dbReference type="Proteomes" id="UP000430146"/>
    </source>
</evidence>
<dbReference type="Proteomes" id="UP000430146">
    <property type="component" value="Unassembled WGS sequence"/>
</dbReference>
<accession>A0A5S9R2F7</accession>
<feature type="transmembrane region" description="Helical" evidence="1">
    <location>
        <begin position="20"/>
        <end position="39"/>
    </location>
</feature>
<organism evidence="2 3">
    <name type="scientific">Mycolicibacterium vanbaalenii</name>
    <name type="common">Mycobacterium vanbaalenii</name>
    <dbReference type="NCBI Taxonomy" id="110539"/>
    <lineage>
        <taxon>Bacteria</taxon>
        <taxon>Bacillati</taxon>
        <taxon>Actinomycetota</taxon>
        <taxon>Actinomycetes</taxon>
        <taxon>Mycobacteriales</taxon>
        <taxon>Mycobacteriaceae</taxon>
        <taxon>Mycolicibacterium</taxon>
    </lineage>
</organism>
<evidence type="ECO:0000256" key="1">
    <source>
        <dbReference type="SAM" id="Phobius"/>
    </source>
</evidence>
<proteinExistence type="predicted"/>